<keyword evidence="13" id="KW-1185">Reference proteome</keyword>
<evidence type="ECO:0000259" key="10">
    <source>
        <dbReference type="PROSITE" id="PS50023"/>
    </source>
</evidence>
<dbReference type="CDD" id="cd06754">
    <property type="entry name" value="PDZ_LIMK-like"/>
    <property type="match status" value="1"/>
</dbReference>
<dbReference type="eggNOG" id="KOG1187">
    <property type="taxonomic scope" value="Eukaryota"/>
</dbReference>
<name>U3KH86_FICAL</name>
<keyword evidence="3 8" id="KW-0862">Zinc</keyword>
<evidence type="ECO:0000313" key="12">
    <source>
        <dbReference type="Ensembl" id="ENSFALP00000014390.2"/>
    </source>
</evidence>
<dbReference type="GeneTree" id="ENSGT00940000156345"/>
<dbReference type="Ensembl" id="ENSFALT00000014450.2">
    <property type="protein sequence ID" value="ENSFALP00000014390.2"/>
    <property type="gene ID" value="ENSFALG00000013778.2"/>
</dbReference>
<dbReference type="SMART" id="SM00132">
    <property type="entry name" value="LIM"/>
    <property type="match status" value="1"/>
</dbReference>
<comment type="subcellular location">
    <subcellularLocation>
        <location evidence="1">Nucleus</location>
    </subcellularLocation>
</comment>
<dbReference type="HOGENOM" id="CLU_000288_7_23_1"/>
<dbReference type="Gene3D" id="2.10.110.10">
    <property type="entry name" value="Cysteine Rich Protein"/>
    <property type="match status" value="2"/>
</dbReference>
<evidence type="ECO:0000256" key="9">
    <source>
        <dbReference type="SAM" id="MobiDB-lite"/>
    </source>
</evidence>
<dbReference type="AlphaFoldDB" id="U3KH86"/>
<evidence type="ECO:0000256" key="3">
    <source>
        <dbReference type="ARBA" id="ARBA00022833"/>
    </source>
</evidence>
<organism evidence="12 13">
    <name type="scientific">Ficedula albicollis</name>
    <name type="common">Collared flycatcher</name>
    <name type="synonym">Muscicapa albicollis</name>
    <dbReference type="NCBI Taxonomy" id="59894"/>
    <lineage>
        <taxon>Eukaryota</taxon>
        <taxon>Metazoa</taxon>
        <taxon>Chordata</taxon>
        <taxon>Craniata</taxon>
        <taxon>Vertebrata</taxon>
        <taxon>Euteleostomi</taxon>
        <taxon>Archelosauria</taxon>
        <taxon>Archosauria</taxon>
        <taxon>Dinosauria</taxon>
        <taxon>Saurischia</taxon>
        <taxon>Theropoda</taxon>
        <taxon>Coelurosauria</taxon>
        <taxon>Aves</taxon>
        <taxon>Neognathae</taxon>
        <taxon>Neoaves</taxon>
        <taxon>Telluraves</taxon>
        <taxon>Australaves</taxon>
        <taxon>Passeriformes</taxon>
        <taxon>Muscicapidae</taxon>
        <taxon>Ficedula</taxon>
    </lineage>
</organism>
<dbReference type="PANTHER" id="PTHR24208">
    <property type="entry name" value="LIM/HOMEOBOX PROTEIN LHX"/>
    <property type="match status" value="1"/>
</dbReference>
<dbReference type="SMART" id="SM00228">
    <property type="entry name" value="PDZ"/>
    <property type="match status" value="1"/>
</dbReference>
<dbReference type="InterPro" id="IPR001478">
    <property type="entry name" value="PDZ"/>
</dbReference>
<dbReference type="GO" id="GO:0046872">
    <property type="term" value="F:metal ion binding"/>
    <property type="evidence" value="ECO:0007669"/>
    <property type="project" value="UniProtKB-KW"/>
</dbReference>
<keyword evidence="6" id="KW-0371">Homeobox</keyword>
<dbReference type="SUPFAM" id="SSF50156">
    <property type="entry name" value="PDZ domain-like"/>
    <property type="match status" value="1"/>
</dbReference>
<evidence type="ECO:0000256" key="2">
    <source>
        <dbReference type="ARBA" id="ARBA00022723"/>
    </source>
</evidence>
<dbReference type="Gene3D" id="2.30.42.10">
    <property type="match status" value="1"/>
</dbReference>
<reference evidence="12" key="2">
    <citation type="submission" date="2025-08" db="UniProtKB">
        <authorList>
            <consortium name="Ensembl"/>
        </authorList>
    </citation>
    <scope>IDENTIFICATION</scope>
</reference>
<dbReference type="PROSITE" id="PS50106">
    <property type="entry name" value="PDZ"/>
    <property type="match status" value="1"/>
</dbReference>
<dbReference type="FunFam" id="2.30.42.10:FF:000101">
    <property type="entry name" value="LIM domain kinase 1"/>
    <property type="match status" value="1"/>
</dbReference>
<dbReference type="InterPro" id="IPR050453">
    <property type="entry name" value="LIM_Homeobox_TF"/>
</dbReference>
<feature type="region of interest" description="Disordered" evidence="9">
    <location>
        <begin position="250"/>
        <end position="279"/>
    </location>
</feature>
<dbReference type="GO" id="GO:0030182">
    <property type="term" value="P:neuron differentiation"/>
    <property type="evidence" value="ECO:0007669"/>
    <property type="project" value="TreeGrafter"/>
</dbReference>
<keyword evidence="5" id="KW-0238">DNA-binding</keyword>
<dbReference type="GO" id="GO:0005634">
    <property type="term" value="C:nucleus"/>
    <property type="evidence" value="ECO:0007669"/>
    <property type="project" value="UniProtKB-SubCell"/>
</dbReference>
<evidence type="ECO:0000313" key="13">
    <source>
        <dbReference type="Proteomes" id="UP000016665"/>
    </source>
</evidence>
<dbReference type="Proteomes" id="UP000016665">
    <property type="component" value="Chromosome 19"/>
</dbReference>
<dbReference type="FunFam" id="2.10.110.10:FF:000083">
    <property type="entry name" value="LIM domain kinase 1"/>
    <property type="match status" value="1"/>
</dbReference>
<reference evidence="12 13" key="1">
    <citation type="journal article" date="2012" name="Nature">
        <title>The genomic landscape of species divergence in Ficedula flycatchers.</title>
        <authorList>
            <person name="Ellegren H."/>
            <person name="Smeds L."/>
            <person name="Burri R."/>
            <person name="Olason P.I."/>
            <person name="Backstrom N."/>
            <person name="Kawakami T."/>
            <person name="Kunstner A."/>
            <person name="Makinen H."/>
            <person name="Nadachowska-Brzyska K."/>
            <person name="Qvarnstrom A."/>
            <person name="Uebbing S."/>
            <person name="Wolf J.B."/>
        </authorList>
    </citation>
    <scope>NUCLEOTIDE SEQUENCE [LARGE SCALE GENOMIC DNA]</scope>
</reference>
<protein>
    <submittedName>
        <fullName evidence="12">Uncharacterized protein</fullName>
    </submittedName>
</protein>
<dbReference type="GO" id="GO:0000977">
    <property type="term" value="F:RNA polymerase II transcription regulatory region sequence-specific DNA binding"/>
    <property type="evidence" value="ECO:0007669"/>
    <property type="project" value="TreeGrafter"/>
</dbReference>
<reference evidence="12" key="3">
    <citation type="submission" date="2025-09" db="UniProtKB">
        <authorList>
            <consortium name="Ensembl"/>
        </authorList>
    </citation>
    <scope>IDENTIFICATION</scope>
</reference>
<feature type="domain" description="PDZ" evidence="11">
    <location>
        <begin position="127"/>
        <end position="196"/>
    </location>
</feature>
<evidence type="ECO:0000256" key="1">
    <source>
        <dbReference type="ARBA" id="ARBA00004123"/>
    </source>
</evidence>
<dbReference type="SUPFAM" id="SSF57716">
    <property type="entry name" value="Glucocorticoid receptor-like (DNA-binding domain)"/>
    <property type="match status" value="2"/>
</dbReference>
<dbReference type="PANTHER" id="PTHR24208:SF166">
    <property type="entry name" value="LIM HOMEOBOX TRANSCRIPTION FACTOR 1 ALPHA, ISOFORM B"/>
    <property type="match status" value="1"/>
</dbReference>
<feature type="compositionally biased region" description="Low complexity" evidence="9">
    <location>
        <begin position="259"/>
        <end position="270"/>
    </location>
</feature>
<evidence type="ECO:0000256" key="4">
    <source>
        <dbReference type="ARBA" id="ARBA00023038"/>
    </source>
</evidence>
<feature type="domain" description="LIM zinc-binding" evidence="10">
    <location>
        <begin position="44"/>
        <end position="106"/>
    </location>
</feature>
<dbReference type="GO" id="GO:0000981">
    <property type="term" value="F:DNA-binding transcription factor activity, RNA polymerase II-specific"/>
    <property type="evidence" value="ECO:0007669"/>
    <property type="project" value="TreeGrafter"/>
</dbReference>
<dbReference type="Pfam" id="PF00412">
    <property type="entry name" value="LIM"/>
    <property type="match status" value="2"/>
</dbReference>
<evidence type="ECO:0000256" key="6">
    <source>
        <dbReference type="ARBA" id="ARBA00023155"/>
    </source>
</evidence>
<evidence type="ECO:0000256" key="5">
    <source>
        <dbReference type="ARBA" id="ARBA00023125"/>
    </source>
</evidence>
<evidence type="ECO:0000256" key="7">
    <source>
        <dbReference type="ARBA" id="ARBA00023242"/>
    </source>
</evidence>
<accession>U3KH86</accession>
<sequence>TSLCVSVQADTSMCCDCGASLSHQYYEKDGRLYCKKDYWARFGELCHGCSEQITKGLVMVAGEQKYHPECFSCLNCRAFIGDGDTYALVERSKLYCGHCYYQMVVTPVIEQILPDSPASRIPHTVTLVSIPACSDGKRGFSVSIDQGCGTEHPRTVRVREVDPDCISPDMKNSIHVGDRILEINGTPIGHVPLDEVRSPRRSPTSRLLQLTIEHDPHEPLGREPGPAGSPLPALCSPLCSPALTCARPSRRRSCSTDKSPGSGSAGSPASQRKDIGRSESLRVVSRAHRIFRPSDLIHGEVLGKGCFGQAIKVGQGARVWGSRLLRTEGVAE</sequence>
<dbReference type="InterPro" id="IPR036034">
    <property type="entry name" value="PDZ_sf"/>
</dbReference>
<dbReference type="Pfam" id="PF00595">
    <property type="entry name" value="PDZ"/>
    <property type="match status" value="1"/>
</dbReference>
<keyword evidence="7" id="KW-0539">Nucleus</keyword>
<evidence type="ECO:0000259" key="11">
    <source>
        <dbReference type="PROSITE" id="PS50106"/>
    </source>
</evidence>
<keyword evidence="4 8" id="KW-0440">LIM domain</keyword>
<dbReference type="STRING" id="59894.ENSFALP00000014390"/>
<dbReference type="PROSITE" id="PS00478">
    <property type="entry name" value="LIM_DOMAIN_1"/>
    <property type="match status" value="1"/>
</dbReference>
<keyword evidence="2 8" id="KW-0479">Metal-binding</keyword>
<dbReference type="Gene3D" id="3.30.200.20">
    <property type="entry name" value="Phosphorylase Kinase, domain 1"/>
    <property type="match status" value="1"/>
</dbReference>
<dbReference type="PROSITE" id="PS50023">
    <property type="entry name" value="LIM_DOMAIN_2"/>
    <property type="match status" value="1"/>
</dbReference>
<dbReference type="InterPro" id="IPR001781">
    <property type="entry name" value="Znf_LIM"/>
</dbReference>
<evidence type="ECO:0000256" key="8">
    <source>
        <dbReference type="PROSITE-ProRule" id="PRU00125"/>
    </source>
</evidence>
<proteinExistence type="predicted"/>